<evidence type="ECO:0000313" key="3">
    <source>
        <dbReference type="Proteomes" id="UP000054342"/>
    </source>
</evidence>
<protein>
    <submittedName>
        <fullName evidence="2">Uncharacterized protein</fullName>
    </submittedName>
</protein>
<name>A0A0D2EUK0_9EURO</name>
<keyword evidence="1" id="KW-0175">Coiled coil</keyword>
<evidence type="ECO:0000256" key="1">
    <source>
        <dbReference type="SAM" id="Coils"/>
    </source>
</evidence>
<dbReference type="EMBL" id="KN847318">
    <property type="protein sequence ID" value="KIW59398.1"/>
    <property type="molecule type" value="Genomic_DNA"/>
</dbReference>
<organism evidence="2 3">
    <name type="scientific">Exophiala xenobiotica</name>
    <dbReference type="NCBI Taxonomy" id="348802"/>
    <lineage>
        <taxon>Eukaryota</taxon>
        <taxon>Fungi</taxon>
        <taxon>Dikarya</taxon>
        <taxon>Ascomycota</taxon>
        <taxon>Pezizomycotina</taxon>
        <taxon>Eurotiomycetes</taxon>
        <taxon>Chaetothyriomycetidae</taxon>
        <taxon>Chaetothyriales</taxon>
        <taxon>Herpotrichiellaceae</taxon>
        <taxon>Exophiala</taxon>
    </lineage>
</organism>
<gene>
    <name evidence="2" type="ORF">PV05_03850</name>
</gene>
<proteinExistence type="predicted"/>
<sequence>MSPNDTIGRYLPSDYKRARYRWEDGFLSDEVDYLQNRSITMIKEEDKDRKSAEDMREKYERLDEKARQIRENMQFIRPGDWKSNLLGAQPYGMVPVIILRVLTNGTLPVIVVAIGILTSGKEFVGVVPKVPFDDKQQRGHFVWQEGLLFNAVPIVASTIQAAAVLHYTIYP</sequence>
<dbReference type="GeneID" id="25325758"/>
<dbReference type="HOGENOM" id="CLU_1562899_0_0_1"/>
<evidence type="ECO:0000313" key="2">
    <source>
        <dbReference type="EMBL" id="KIW59398.1"/>
    </source>
</evidence>
<dbReference type="Proteomes" id="UP000054342">
    <property type="component" value="Unassembled WGS sequence"/>
</dbReference>
<keyword evidence="3" id="KW-1185">Reference proteome</keyword>
<reference evidence="2 3" key="1">
    <citation type="submission" date="2015-01" db="EMBL/GenBank/DDBJ databases">
        <title>The Genome Sequence of Exophiala xenobiotica CBS118157.</title>
        <authorList>
            <consortium name="The Broad Institute Genomics Platform"/>
            <person name="Cuomo C."/>
            <person name="de Hoog S."/>
            <person name="Gorbushina A."/>
            <person name="Stielow B."/>
            <person name="Teixiera M."/>
            <person name="Abouelleil A."/>
            <person name="Chapman S.B."/>
            <person name="Priest M."/>
            <person name="Young S.K."/>
            <person name="Wortman J."/>
            <person name="Nusbaum C."/>
            <person name="Birren B."/>
        </authorList>
    </citation>
    <scope>NUCLEOTIDE SEQUENCE [LARGE SCALE GENOMIC DNA]</scope>
    <source>
        <strain evidence="2 3">CBS 118157</strain>
    </source>
</reference>
<accession>A0A0D2EUK0</accession>
<dbReference type="RefSeq" id="XP_013319982.1">
    <property type="nucleotide sequence ID" value="XM_013464528.1"/>
</dbReference>
<feature type="coiled-coil region" evidence="1">
    <location>
        <begin position="42"/>
        <end position="72"/>
    </location>
</feature>
<dbReference type="AlphaFoldDB" id="A0A0D2EUK0"/>